<dbReference type="GO" id="GO:0006820">
    <property type="term" value="P:monoatomic anion transport"/>
    <property type="evidence" value="ECO:0007669"/>
    <property type="project" value="TreeGrafter"/>
</dbReference>
<evidence type="ECO:0000313" key="5">
    <source>
        <dbReference type="EMBL" id="KAJ8425021.1"/>
    </source>
</evidence>
<dbReference type="OrthoDB" id="544685at2759"/>
<dbReference type="EMBL" id="JAKOGI010001558">
    <property type="protein sequence ID" value="KAJ8425021.1"/>
    <property type="molecule type" value="Genomic_DNA"/>
</dbReference>
<dbReference type="GO" id="GO:0005886">
    <property type="term" value="C:plasma membrane"/>
    <property type="evidence" value="ECO:0007669"/>
    <property type="project" value="TreeGrafter"/>
</dbReference>
<feature type="region of interest" description="Disordered" evidence="3">
    <location>
        <begin position="1"/>
        <end position="138"/>
    </location>
</feature>
<proteinExistence type="inferred from homology"/>
<protein>
    <recommendedName>
        <fullName evidence="7">Mechanosensitive ion channel protein</fullName>
    </recommendedName>
</protein>
<feature type="compositionally biased region" description="Polar residues" evidence="3">
    <location>
        <begin position="621"/>
        <end position="631"/>
    </location>
</feature>
<gene>
    <name evidence="5" type="ORF">Cgig2_012980</name>
</gene>
<keyword evidence="4" id="KW-1133">Transmembrane helix</keyword>
<feature type="region of interest" description="Disordered" evidence="3">
    <location>
        <begin position="271"/>
        <end position="341"/>
    </location>
</feature>
<feature type="transmembrane region" description="Helical" evidence="4">
    <location>
        <begin position="520"/>
        <end position="540"/>
    </location>
</feature>
<name>A0A9Q1GQG1_9CARY</name>
<evidence type="ECO:0000256" key="4">
    <source>
        <dbReference type="SAM" id="Phobius"/>
    </source>
</evidence>
<dbReference type="Proteomes" id="UP001153076">
    <property type="component" value="Unassembled WGS sequence"/>
</dbReference>
<dbReference type="AlphaFoldDB" id="A0A9Q1GQG1"/>
<feature type="transmembrane region" description="Helical" evidence="4">
    <location>
        <begin position="408"/>
        <end position="429"/>
    </location>
</feature>
<feature type="transmembrane region" description="Helical" evidence="4">
    <location>
        <begin position="490"/>
        <end position="508"/>
    </location>
</feature>
<evidence type="ECO:0000256" key="1">
    <source>
        <dbReference type="ARBA" id="ARBA00004141"/>
    </source>
</evidence>
<evidence type="ECO:0008006" key="7">
    <source>
        <dbReference type="Google" id="ProtNLM"/>
    </source>
</evidence>
<comment type="similarity">
    <text evidence="2">Belongs to the MscS (TC 1.A.23) family.</text>
</comment>
<feature type="transmembrane region" description="Helical" evidence="4">
    <location>
        <begin position="449"/>
        <end position="470"/>
    </location>
</feature>
<comment type="subcellular location">
    <subcellularLocation>
        <location evidence="1">Membrane</location>
        <topology evidence="1">Multi-pass membrane protein</topology>
    </subcellularLocation>
</comment>
<feature type="compositionally biased region" description="Low complexity" evidence="3">
    <location>
        <begin position="58"/>
        <end position="76"/>
    </location>
</feature>
<keyword evidence="6" id="KW-1185">Reference proteome</keyword>
<feature type="compositionally biased region" description="Low complexity" evidence="3">
    <location>
        <begin position="280"/>
        <end position="289"/>
    </location>
</feature>
<comment type="caution">
    <text evidence="5">The sequence shown here is derived from an EMBL/GenBank/DDBJ whole genome shotgun (WGS) entry which is preliminary data.</text>
</comment>
<dbReference type="PANTHER" id="PTHR31618">
    <property type="entry name" value="MECHANOSENSITIVE ION CHANNEL PROTEIN 5"/>
    <property type="match status" value="1"/>
</dbReference>
<evidence type="ECO:0000256" key="2">
    <source>
        <dbReference type="ARBA" id="ARBA00008017"/>
    </source>
</evidence>
<feature type="region of interest" description="Disordered" evidence="3">
    <location>
        <begin position="620"/>
        <end position="655"/>
    </location>
</feature>
<keyword evidence="4" id="KW-0812">Transmembrane</keyword>
<dbReference type="GO" id="GO:0008381">
    <property type="term" value="F:mechanosensitive monoatomic ion channel activity"/>
    <property type="evidence" value="ECO:0007669"/>
    <property type="project" value="TreeGrafter"/>
</dbReference>
<dbReference type="InterPro" id="IPR016688">
    <property type="entry name" value="MscS-like_plants/fungi"/>
</dbReference>
<reference evidence="5" key="1">
    <citation type="submission" date="2022-04" db="EMBL/GenBank/DDBJ databases">
        <title>Carnegiea gigantea Genome sequencing and assembly v2.</title>
        <authorList>
            <person name="Copetti D."/>
            <person name="Sanderson M.J."/>
            <person name="Burquez A."/>
            <person name="Wojciechowski M.F."/>
        </authorList>
    </citation>
    <scope>NUCLEOTIDE SEQUENCE</scope>
    <source>
        <strain evidence="5">SGP5-SGP5p</strain>
        <tissue evidence="5">Aerial part</tissue>
    </source>
</reference>
<evidence type="ECO:0000256" key="3">
    <source>
        <dbReference type="SAM" id="MobiDB-lite"/>
    </source>
</evidence>
<accession>A0A9Q1GQG1</accession>
<organism evidence="5 6">
    <name type="scientific">Carnegiea gigantea</name>
    <dbReference type="NCBI Taxonomy" id="171969"/>
    <lineage>
        <taxon>Eukaryota</taxon>
        <taxon>Viridiplantae</taxon>
        <taxon>Streptophyta</taxon>
        <taxon>Embryophyta</taxon>
        <taxon>Tracheophyta</taxon>
        <taxon>Spermatophyta</taxon>
        <taxon>Magnoliopsida</taxon>
        <taxon>eudicotyledons</taxon>
        <taxon>Gunneridae</taxon>
        <taxon>Pentapetalae</taxon>
        <taxon>Caryophyllales</taxon>
        <taxon>Cactineae</taxon>
        <taxon>Cactaceae</taxon>
        <taxon>Cactoideae</taxon>
        <taxon>Echinocereeae</taxon>
        <taxon>Carnegiea</taxon>
    </lineage>
</organism>
<sequence>MEFPLRRPSFKRSSRSSSFKQGHHKDDRRIASLDDDEEETHTEEHHPMLSHHCRHDPAASSAPELASPASPISPSAGDVIVKIEAPPSTSTDSGAKIRSGSIRRASSDTNPVGSPWREDRGNPSLSPEFSFRRPEDEVGNKIHMEPQTRAEPQNPSKAAVLIEDSASSKLIGRFLEHQRTTTKANLSAEMELEMEDLQRRQLPPLPPETLSRSGWNRNQSDILSPSTSVLSDYRNAMGTVRNGSNVNYNFDANLRENRVSFQESLISEPVGHGSIYSNVDEGSSSSSSISREDDDNNDDIDSRINAAGVHSRRTMNRNSGSGASPNHCGEMLRSGSNNDSVRRASISLGSKTKSRLIDRPPIPLDQRSGNLQKSGMINTRFDYHEEEDDPSFDDDVPEEFKQAQIGTLVFLEWVSLVALTGALICSLIIPALKARTLLKMSLWKWEVSILVLICGRLVSGWVVRIIVFFIERNFLLRKRVLYFVYGLKKAVQNVIWLGLVLLTWHLLFDKKLEREANSEPLRTVTRLLVIGEVCAVVWLFKTLLIKVCASNFHVNAFFDRIQESLFDQFVIETLSGPPLFSFQQAQVDDDRTIAEVQMLQNAGISVPPDLKASMFPRSKSTKSLLPNQSEKTPVGGSGSTPYKSPIGHSAGLSGSNSKKIDEGITIDHLHKLNQKNVSAWGMKRLMRIVRYGTLTTLDEQITDVNTQEDESATQIKSTSIWMIFCVLCGKMRLSRL</sequence>
<dbReference type="PANTHER" id="PTHR31618:SF1">
    <property type="entry name" value="EF-HAND DOMAIN-CONTAINING PROTEIN"/>
    <property type="match status" value="1"/>
</dbReference>
<evidence type="ECO:0000313" key="6">
    <source>
        <dbReference type="Proteomes" id="UP001153076"/>
    </source>
</evidence>
<keyword evidence="4" id="KW-0472">Membrane</keyword>